<dbReference type="InterPro" id="IPR007440">
    <property type="entry name" value="Chorismate--pyruvate_lyase"/>
</dbReference>
<dbReference type="Pfam" id="PF04345">
    <property type="entry name" value="Chor_lyase"/>
    <property type="match status" value="1"/>
</dbReference>
<dbReference type="HAMAP" id="MF_01632">
    <property type="entry name" value="UbiC"/>
    <property type="match status" value="1"/>
</dbReference>
<reference evidence="5 6" key="1">
    <citation type="submission" date="2016-10" db="EMBL/GenBank/DDBJ databases">
        <authorList>
            <person name="Varghese N."/>
            <person name="Submissions S."/>
        </authorList>
    </citation>
    <scope>NUCLEOTIDE SEQUENCE [LARGE SCALE GENOMIC DNA]</scope>
    <source>
        <strain evidence="5 6">CIP 109853</strain>
    </source>
</reference>
<dbReference type="GO" id="GO:0016829">
    <property type="term" value="F:lyase activity"/>
    <property type="evidence" value="ECO:0007669"/>
    <property type="project" value="UniProtKB-KW"/>
</dbReference>
<dbReference type="SUPFAM" id="SSF64288">
    <property type="entry name" value="Chorismate lyase-like"/>
    <property type="match status" value="1"/>
</dbReference>
<organism evidence="5 6">
    <name type="scientific">Pseudomonas cuatrocienegasensis</name>
    <dbReference type="NCBI Taxonomy" id="543360"/>
    <lineage>
        <taxon>Bacteria</taxon>
        <taxon>Pseudomonadati</taxon>
        <taxon>Pseudomonadota</taxon>
        <taxon>Gammaproteobacteria</taxon>
        <taxon>Pseudomonadales</taxon>
        <taxon>Pseudomonadaceae</taxon>
        <taxon>Pseudomonas</taxon>
    </lineage>
</organism>
<accession>A0ABY1B734</accession>
<dbReference type="Gene3D" id="3.40.1410.10">
    <property type="entry name" value="Chorismate lyase-like"/>
    <property type="match status" value="1"/>
</dbReference>
<comment type="similarity">
    <text evidence="4">Belongs to the UbiC family.</text>
</comment>
<keyword evidence="2 4" id="KW-0831">Ubiquinone biosynthesis</keyword>
<comment type="caution">
    <text evidence="5">The sequence shown here is derived from an EMBL/GenBank/DDBJ whole genome shotgun (WGS) entry which is preliminary data.</text>
</comment>
<comment type="subcellular location">
    <subcellularLocation>
        <location evidence="4">Cytoplasm</location>
    </subcellularLocation>
</comment>
<feature type="binding site" evidence="4">
    <location>
        <position position="98"/>
    </location>
    <ligand>
        <name>substrate</name>
    </ligand>
</feature>
<evidence type="ECO:0000313" key="5">
    <source>
        <dbReference type="EMBL" id="SEQ11687.1"/>
    </source>
</evidence>
<dbReference type="EC" id="4.1.3.40" evidence="4"/>
<comment type="catalytic activity">
    <reaction evidence="4">
        <text>chorismate = 4-hydroxybenzoate + pyruvate</text>
        <dbReference type="Rhea" id="RHEA:16505"/>
        <dbReference type="ChEBI" id="CHEBI:15361"/>
        <dbReference type="ChEBI" id="CHEBI:17879"/>
        <dbReference type="ChEBI" id="CHEBI:29748"/>
        <dbReference type="EC" id="4.1.3.40"/>
    </reaction>
</comment>
<evidence type="ECO:0000256" key="2">
    <source>
        <dbReference type="ARBA" id="ARBA00022688"/>
    </source>
</evidence>
<protein>
    <recommendedName>
        <fullName evidence="4">Probable chorismate pyruvate-lyase</fullName>
        <shortName evidence="4">CL</shortName>
        <shortName evidence="4">CPL</shortName>
        <ecNumber evidence="4">4.1.3.40</ecNumber>
    </recommendedName>
</protein>
<proteinExistence type="inferred from homology"/>
<dbReference type="InterPro" id="IPR028978">
    <property type="entry name" value="Chorismate_lyase_/UTRA_dom_sf"/>
</dbReference>
<evidence type="ECO:0000256" key="1">
    <source>
        <dbReference type="ARBA" id="ARBA00022490"/>
    </source>
</evidence>
<feature type="binding site" evidence="4">
    <location>
        <position position="188"/>
    </location>
    <ligand>
        <name>substrate</name>
    </ligand>
</feature>
<keyword evidence="1 4" id="KW-0963">Cytoplasm</keyword>
<comment type="pathway">
    <text evidence="4">Cofactor biosynthesis; ubiquinone biosynthesis.</text>
</comment>
<sequence>MQQHLSIRLRRSPPTRIPAVSDTALAQSPHWLSASQLQPLPAAAIQAWLFNQDSLTRRLTALSQNGFSVTPLQEGWQPLRHDECALLGVADGSEGWVREVYLRGHGQPWVFARSVATRSALEGAGLNLGELGSRSLGELLFSDSAFDRGELQACRYPAAWLPAAVRSEQLWARRSCFSRDALGVVVAEVFLPTFWQAAGIDA</sequence>
<gene>
    <name evidence="4" type="primary">ubiC</name>
    <name evidence="5" type="ORF">SAMN05216600_103323</name>
</gene>
<dbReference type="Proteomes" id="UP000198512">
    <property type="component" value="Unassembled WGS sequence"/>
</dbReference>
<name>A0ABY1B734_9PSED</name>
<evidence type="ECO:0000256" key="4">
    <source>
        <dbReference type="HAMAP-Rule" id="MF_01632"/>
    </source>
</evidence>
<evidence type="ECO:0000313" key="6">
    <source>
        <dbReference type="Proteomes" id="UP000198512"/>
    </source>
</evidence>
<feature type="binding site" evidence="4">
    <location>
        <position position="136"/>
    </location>
    <ligand>
        <name>substrate</name>
    </ligand>
</feature>
<comment type="function">
    <text evidence="4">Removes the pyruvyl group from chorismate, with concomitant aromatization of the ring, to provide 4-hydroxybenzoate (4HB) for the ubiquinone pathway.</text>
</comment>
<dbReference type="PANTHER" id="PTHR38683">
    <property type="entry name" value="CHORISMATE PYRUVATE-LYASE"/>
    <property type="match status" value="1"/>
</dbReference>
<dbReference type="EMBL" id="FOFP01000003">
    <property type="protein sequence ID" value="SEQ11687.1"/>
    <property type="molecule type" value="Genomic_DNA"/>
</dbReference>
<keyword evidence="6" id="KW-1185">Reference proteome</keyword>
<keyword evidence="4" id="KW-0670">Pyruvate</keyword>
<evidence type="ECO:0000256" key="3">
    <source>
        <dbReference type="ARBA" id="ARBA00023239"/>
    </source>
</evidence>
<keyword evidence="3 4" id="KW-0456">Lyase</keyword>
<dbReference type="PANTHER" id="PTHR38683:SF1">
    <property type="entry name" value="CHORISMATE PYRUVATE-LYASE"/>
    <property type="match status" value="1"/>
</dbReference>
<comment type="caution">
    <text evidence="4">Lacks conserved residue(s) required for the propagation of feature annotation.</text>
</comment>